<evidence type="ECO:0000313" key="2">
    <source>
        <dbReference type="EMBL" id="CAB4786150.1"/>
    </source>
</evidence>
<dbReference type="InterPro" id="IPR013132">
    <property type="entry name" value="PseI/NeuA/B-like_N"/>
</dbReference>
<dbReference type="GO" id="GO:0047444">
    <property type="term" value="F:N-acylneuraminate-9-phosphate synthase activity"/>
    <property type="evidence" value="ECO:0007669"/>
    <property type="project" value="TreeGrafter"/>
</dbReference>
<sequence length="357" mass="38475">MRNTVVAVNGAVPLQEGQCQVIAEAGANHNNSVPRAIEMVQKAAAAGAWAVKFQLYKAGSLASRRSPKYWDDNFGTTTQYEAFRLSDHLEYSDYAEVRAACRDLGIVFFATPFDADAVSSLEDMDTPIYKVASGDITHRQLLQTIAATGKPVLLSTGASTPAEISQAIEWLGSDPEKLVILACTLTYPTPDPDGNFARISRFRQEFAPFLIGMSDHTLGVAGGWMTAALGGVCIEKHYTIDKTLGDVPDHAMSVDHRELEDLVAACARGAVLRGDESIGVRESEIPARDNARRSLVAARGIGKGEVVGFFDFSAKRPGSGLVPTGVDRLVGGRALRDIEEDELVSIEDFSYPPLNDL</sequence>
<dbReference type="PROSITE" id="PS50844">
    <property type="entry name" value="AFP_LIKE"/>
    <property type="match status" value="1"/>
</dbReference>
<protein>
    <submittedName>
        <fullName evidence="2">Unannotated protein</fullName>
    </submittedName>
</protein>
<dbReference type="EMBL" id="CAFAAI010000005">
    <property type="protein sequence ID" value="CAB4786150.1"/>
    <property type="molecule type" value="Genomic_DNA"/>
</dbReference>
<dbReference type="PANTHER" id="PTHR42966:SF1">
    <property type="entry name" value="SIALIC ACID SYNTHASE"/>
    <property type="match status" value="1"/>
</dbReference>
<dbReference type="InterPro" id="IPR036732">
    <property type="entry name" value="AFP_Neu5c_C_sf"/>
</dbReference>
<dbReference type="SMART" id="SM00858">
    <property type="entry name" value="SAF"/>
    <property type="match status" value="1"/>
</dbReference>
<dbReference type="GO" id="GO:0016051">
    <property type="term" value="P:carbohydrate biosynthetic process"/>
    <property type="evidence" value="ECO:0007669"/>
    <property type="project" value="InterPro"/>
</dbReference>
<dbReference type="PANTHER" id="PTHR42966">
    <property type="entry name" value="N-ACETYLNEURAMINATE SYNTHASE"/>
    <property type="match status" value="1"/>
</dbReference>
<dbReference type="Pfam" id="PF08666">
    <property type="entry name" value="SAF"/>
    <property type="match status" value="1"/>
</dbReference>
<organism evidence="2">
    <name type="scientific">freshwater metagenome</name>
    <dbReference type="NCBI Taxonomy" id="449393"/>
    <lineage>
        <taxon>unclassified sequences</taxon>
        <taxon>metagenomes</taxon>
        <taxon>ecological metagenomes</taxon>
    </lineage>
</organism>
<dbReference type="InterPro" id="IPR057736">
    <property type="entry name" value="SAF_PseI/NeuA/NeuB"/>
</dbReference>
<evidence type="ECO:0000259" key="1">
    <source>
        <dbReference type="PROSITE" id="PS50844"/>
    </source>
</evidence>
<proteinExistence type="predicted"/>
<dbReference type="SUPFAM" id="SSF51269">
    <property type="entry name" value="AFP III-like domain"/>
    <property type="match status" value="1"/>
</dbReference>
<dbReference type="AlphaFoldDB" id="A0A6J6WN48"/>
<dbReference type="SUPFAM" id="SSF51569">
    <property type="entry name" value="Aldolase"/>
    <property type="match status" value="1"/>
</dbReference>
<feature type="domain" description="AFP-like" evidence="1">
    <location>
        <begin position="294"/>
        <end position="352"/>
    </location>
</feature>
<dbReference type="InterPro" id="IPR051690">
    <property type="entry name" value="PseI-like"/>
</dbReference>
<dbReference type="Gene3D" id="3.90.1210.10">
    <property type="entry name" value="Antifreeze-like/N-acetylneuraminic acid synthase C-terminal domain"/>
    <property type="match status" value="1"/>
</dbReference>
<dbReference type="InterPro" id="IPR006190">
    <property type="entry name" value="SAF_AFP_Neu5Ac"/>
</dbReference>
<reference evidence="2" key="1">
    <citation type="submission" date="2020-05" db="EMBL/GenBank/DDBJ databases">
        <authorList>
            <person name="Chiriac C."/>
            <person name="Salcher M."/>
            <person name="Ghai R."/>
            <person name="Kavagutti S V."/>
        </authorList>
    </citation>
    <scope>NUCLEOTIDE SEQUENCE</scope>
</reference>
<dbReference type="Gene3D" id="3.20.20.70">
    <property type="entry name" value="Aldolase class I"/>
    <property type="match status" value="1"/>
</dbReference>
<dbReference type="CDD" id="cd11615">
    <property type="entry name" value="SAF_NeuB_like"/>
    <property type="match status" value="1"/>
</dbReference>
<gene>
    <name evidence="2" type="ORF">UFOPK2992_00081</name>
</gene>
<accession>A0A6J6WN48</accession>
<dbReference type="Pfam" id="PF03102">
    <property type="entry name" value="NeuB"/>
    <property type="match status" value="1"/>
</dbReference>
<name>A0A6J6WN48_9ZZZZ</name>
<dbReference type="InterPro" id="IPR013785">
    <property type="entry name" value="Aldolase_TIM"/>
</dbReference>
<dbReference type="InterPro" id="IPR013974">
    <property type="entry name" value="SAF"/>
</dbReference>